<keyword evidence="3" id="KW-0812">Transmembrane</keyword>
<keyword evidence="1" id="KW-0343">GTPase activation</keyword>
<dbReference type="AlphaFoldDB" id="A0AAD6YN42"/>
<dbReference type="Gene3D" id="1.10.8.1310">
    <property type="match status" value="1"/>
</dbReference>
<dbReference type="GO" id="GO:0005789">
    <property type="term" value="C:endoplasmic reticulum membrane"/>
    <property type="evidence" value="ECO:0007669"/>
    <property type="project" value="TreeGrafter"/>
</dbReference>
<evidence type="ECO:0000313" key="5">
    <source>
        <dbReference type="EMBL" id="KAJ7224345.1"/>
    </source>
</evidence>
<feature type="region of interest" description="Disordered" evidence="2">
    <location>
        <begin position="304"/>
        <end position="373"/>
    </location>
</feature>
<sequence>MDFEKAPLDDWEEYRSMSLSPGGFGYKRTDIWPLLLHAQPRQSCEMDSPSHPDERQIRLDTERSFVLYPVDSEKDKDTLQSELHDLLVMIFRRRPKLNYFQGYHDIVTVLLLTLPPELQLSCAEQLSLQRVRDSMGSTLEPVLGLLRVMKNLMRMADCEYAELLERTSPLPYYALPNLLTLFSHDMPTLPLIQHVFDYLLCRPPIFVVYLATAIVLSRKQDVARLEEEGEEGMLHSLLSALPDVVDDNIDTLTAEAHIEQESLDPMITAKEQLKDLPLLGTLGVAWRGESLEFPVTVDDHNIVEPDGHLSSAEPELPSLASVEPSDNPFSAAELPSFELPNAKTEVPLDASGEEGEAAPPLQHNRRKPTKPTPQSLTAILTMADALHREHPPTHPSLHLSSIMGPQSVIFTWSPRASDMPADDEAERMVQRLDLIVYPEHPPPSEHDNEKRARQRGDNRPKSKVSGSAGLLVGAGIVLGVAIVVSVYGGRQVGEPVRDLRKVGQWVGGFLAGASERVVRFTA</sequence>
<organism evidence="5 6">
    <name type="scientific">Mycena pura</name>
    <dbReference type="NCBI Taxonomy" id="153505"/>
    <lineage>
        <taxon>Eukaryota</taxon>
        <taxon>Fungi</taxon>
        <taxon>Dikarya</taxon>
        <taxon>Basidiomycota</taxon>
        <taxon>Agaricomycotina</taxon>
        <taxon>Agaricomycetes</taxon>
        <taxon>Agaricomycetidae</taxon>
        <taxon>Agaricales</taxon>
        <taxon>Marasmiineae</taxon>
        <taxon>Mycenaceae</taxon>
        <taxon>Mycena</taxon>
    </lineage>
</organism>
<dbReference type="InterPro" id="IPR000195">
    <property type="entry name" value="Rab-GAP-TBC_dom"/>
</dbReference>
<dbReference type="GO" id="GO:0006888">
    <property type="term" value="P:endoplasmic reticulum to Golgi vesicle-mediated transport"/>
    <property type="evidence" value="ECO:0007669"/>
    <property type="project" value="TreeGrafter"/>
</dbReference>
<gene>
    <name evidence="5" type="ORF">GGX14DRAFT_425295</name>
</gene>
<dbReference type="SUPFAM" id="SSF47923">
    <property type="entry name" value="Ypt/Rab-GAP domain of gyp1p"/>
    <property type="match status" value="2"/>
</dbReference>
<reference evidence="5" key="1">
    <citation type="submission" date="2023-03" db="EMBL/GenBank/DDBJ databases">
        <title>Massive genome expansion in bonnet fungi (Mycena s.s.) driven by repeated elements and novel gene families across ecological guilds.</title>
        <authorList>
            <consortium name="Lawrence Berkeley National Laboratory"/>
            <person name="Harder C.B."/>
            <person name="Miyauchi S."/>
            <person name="Viragh M."/>
            <person name="Kuo A."/>
            <person name="Thoen E."/>
            <person name="Andreopoulos B."/>
            <person name="Lu D."/>
            <person name="Skrede I."/>
            <person name="Drula E."/>
            <person name="Henrissat B."/>
            <person name="Morin E."/>
            <person name="Kohler A."/>
            <person name="Barry K."/>
            <person name="LaButti K."/>
            <person name="Morin E."/>
            <person name="Salamov A."/>
            <person name="Lipzen A."/>
            <person name="Mereny Z."/>
            <person name="Hegedus B."/>
            <person name="Baldrian P."/>
            <person name="Stursova M."/>
            <person name="Weitz H."/>
            <person name="Taylor A."/>
            <person name="Grigoriev I.V."/>
            <person name="Nagy L.G."/>
            <person name="Martin F."/>
            <person name="Kauserud H."/>
        </authorList>
    </citation>
    <scope>NUCLEOTIDE SEQUENCE</scope>
    <source>
        <strain evidence="5">9144</strain>
    </source>
</reference>
<keyword evidence="3" id="KW-1133">Transmembrane helix</keyword>
<evidence type="ECO:0000259" key="4">
    <source>
        <dbReference type="PROSITE" id="PS50086"/>
    </source>
</evidence>
<dbReference type="PANTHER" id="PTHR20913">
    <property type="entry name" value="TBC1 DOMAIN FAMILY MEMBER 20/GTPASE"/>
    <property type="match status" value="1"/>
</dbReference>
<dbReference type="Gene3D" id="1.10.472.80">
    <property type="entry name" value="Ypt/Rab-GAP domain of gyp1p, domain 3"/>
    <property type="match status" value="1"/>
</dbReference>
<dbReference type="SMART" id="SM00164">
    <property type="entry name" value="TBC"/>
    <property type="match status" value="1"/>
</dbReference>
<dbReference type="PANTHER" id="PTHR20913:SF7">
    <property type="entry name" value="RE60063P"/>
    <property type="match status" value="1"/>
</dbReference>
<dbReference type="Proteomes" id="UP001219525">
    <property type="component" value="Unassembled WGS sequence"/>
</dbReference>
<name>A0AAD6YN42_9AGAR</name>
<dbReference type="InterPro" id="IPR035969">
    <property type="entry name" value="Rab-GAP_TBC_sf"/>
</dbReference>
<feature type="region of interest" description="Disordered" evidence="2">
    <location>
        <begin position="437"/>
        <end position="465"/>
    </location>
</feature>
<feature type="domain" description="Rab-GAP TBC" evidence="4">
    <location>
        <begin position="22"/>
        <end position="203"/>
    </location>
</feature>
<dbReference type="GO" id="GO:0005096">
    <property type="term" value="F:GTPase activator activity"/>
    <property type="evidence" value="ECO:0007669"/>
    <property type="project" value="UniProtKB-KW"/>
</dbReference>
<evidence type="ECO:0000256" key="1">
    <source>
        <dbReference type="ARBA" id="ARBA00022468"/>
    </source>
</evidence>
<feature type="compositionally biased region" description="Basic and acidic residues" evidence="2">
    <location>
        <begin position="442"/>
        <end position="460"/>
    </location>
</feature>
<dbReference type="Pfam" id="PF00566">
    <property type="entry name" value="RabGAP-TBC"/>
    <property type="match status" value="1"/>
</dbReference>
<feature type="transmembrane region" description="Helical" evidence="3">
    <location>
        <begin position="468"/>
        <end position="487"/>
    </location>
</feature>
<accession>A0AAD6YN42</accession>
<keyword evidence="6" id="KW-1185">Reference proteome</keyword>
<evidence type="ECO:0000313" key="6">
    <source>
        <dbReference type="Proteomes" id="UP001219525"/>
    </source>
</evidence>
<evidence type="ECO:0000256" key="2">
    <source>
        <dbReference type="SAM" id="MobiDB-lite"/>
    </source>
</evidence>
<dbReference type="PROSITE" id="PS50086">
    <property type="entry name" value="TBC_RABGAP"/>
    <property type="match status" value="1"/>
</dbReference>
<keyword evidence="3" id="KW-0472">Membrane</keyword>
<dbReference type="EMBL" id="JARJCW010000005">
    <property type="protein sequence ID" value="KAJ7224345.1"/>
    <property type="molecule type" value="Genomic_DNA"/>
</dbReference>
<comment type="caution">
    <text evidence="5">The sequence shown here is derived from an EMBL/GenBank/DDBJ whole genome shotgun (WGS) entry which is preliminary data.</text>
</comment>
<proteinExistence type="predicted"/>
<dbReference type="InterPro" id="IPR045913">
    <property type="entry name" value="TBC20/Gyp8-like"/>
</dbReference>
<protein>
    <submittedName>
        <fullName evidence="5">Rab-GTPase-TBC domain-containing protein</fullName>
    </submittedName>
</protein>
<evidence type="ECO:0000256" key="3">
    <source>
        <dbReference type="SAM" id="Phobius"/>
    </source>
</evidence>